<sequence length="379" mass="42556">MPIPTPTMAEQPIFPTLTPAQIDATRTSAWLSTFEEITPKTSIVDLDNVGEKDAFLEWLDADSIFIPRDSQTQPGPSHVPRVEEVEPGDDDSDTDSDSEAPVYHLPKLNEAIRQALKDRNGSVFPKLNWSAPKDAAFILPQTSHGPLHCTSPADLYLLLKSSDFVSHGLDPVRAYASGESIPEESAEPERRSLPVELVLKEYVDVNPSREMRCFVRNNVLIGISQRDSNFYDHLQSEETRARICDTIRSLWEDEIRDQHPAMGVDYTFDVYLNPKLDDALIIDINPYRLSTDSLLFSYPELHSIFTQSQAPVSEITEQDRPRLPVLKVIDSAAHPEASRAAPAYGGNMMPLEMIEMSQGRSMEEFRDAWQDAVARGMTE</sequence>
<reference evidence="3" key="1">
    <citation type="submission" date="2023-02" db="EMBL/GenBank/DDBJ databases">
        <title>Identification and recombinant expression of a fungal hydrolase from Papiliotrema laurentii that hydrolyzes apple cutin and clears colloidal polyester polyurethane.</title>
        <authorList>
            <consortium name="DOE Joint Genome Institute"/>
            <person name="Roman V.A."/>
            <person name="Bojanowski C."/>
            <person name="Crable B.R."/>
            <person name="Wagner D.N."/>
            <person name="Hung C.S."/>
            <person name="Nadeau L.J."/>
            <person name="Schratz L."/>
            <person name="Haridas S."/>
            <person name="Pangilinan J."/>
            <person name="Lipzen A."/>
            <person name="Na H."/>
            <person name="Yan M."/>
            <person name="Ng V."/>
            <person name="Grigoriev I.V."/>
            <person name="Spatafora J.W."/>
            <person name="Barlow D."/>
            <person name="Biffinger J."/>
            <person name="Kelley-Loughnane N."/>
            <person name="Varaljay V.A."/>
            <person name="Crookes-Goodson W.J."/>
        </authorList>
    </citation>
    <scope>NUCLEOTIDE SEQUENCE</scope>
    <source>
        <strain evidence="3">5307AH</strain>
    </source>
</reference>
<evidence type="ECO:0000256" key="2">
    <source>
        <dbReference type="SAM" id="MobiDB-lite"/>
    </source>
</evidence>
<proteinExistence type="inferred from homology"/>
<evidence type="ECO:0000313" key="4">
    <source>
        <dbReference type="Proteomes" id="UP001182556"/>
    </source>
</evidence>
<dbReference type="AlphaFoldDB" id="A0AAD9FT40"/>
<organism evidence="3 4">
    <name type="scientific">Papiliotrema laurentii</name>
    <name type="common">Cryptococcus laurentii</name>
    <dbReference type="NCBI Taxonomy" id="5418"/>
    <lineage>
        <taxon>Eukaryota</taxon>
        <taxon>Fungi</taxon>
        <taxon>Dikarya</taxon>
        <taxon>Basidiomycota</taxon>
        <taxon>Agaricomycotina</taxon>
        <taxon>Tremellomycetes</taxon>
        <taxon>Tremellales</taxon>
        <taxon>Rhynchogastremaceae</taxon>
        <taxon>Papiliotrema</taxon>
    </lineage>
</organism>
<feature type="compositionally biased region" description="Acidic residues" evidence="2">
    <location>
        <begin position="85"/>
        <end position="98"/>
    </location>
</feature>
<keyword evidence="4" id="KW-1185">Reference proteome</keyword>
<dbReference type="Pfam" id="PF07065">
    <property type="entry name" value="D123"/>
    <property type="match status" value="1"/>
</dbReference>
<dbReference type="GO" id="GO:0005737">
    <property type="term" value="C:cytoplasm"/>
    <property type="evidence" value="ECO:0007669"/>
    <property type="project" value="TreeGrafter"/>
</dbReference>
<evidence type="ECO:0000313" key="3">
    <source>
        <dbReference type="EMBL" id="KAK1925740.1"/>
    </source>
</evidence>
<accession>A0AAD9FT40</accession>
<protein>
    <submittedName>
        <fullName evidence="3">D123-domain-containing protein</fullName>
    </submittedName>
</protein>
<comment type="similarity">
    <text evidence="1">Belongs to the CDC123 family.</text>
</comment>
<comment type="caution">
    <text evidence="3">The sequence shown here is derived from an EMBL/GenBank/DDBJ whole genome shotgun (WGS) entry which is preliminary data.</text>
</comment>
<dbReference type="Proteomes" id="UP001182556">
    <property type="component" value="Unassembled WGS sequence"/>
</dbReference>
<feature type="region of interest" description="Disordered" evidence="2">
    <location>
        <begin position="67"/>
        <end position="101"/>
    </location>
</feature>
<name>A0AAD9FT40_PAPLA</name>
<gene>
    <name evidence="3" type="ORF">DB88DRAFT_471745</name>
</gene>
<dbReference type="PANTHER" id="PTHR15323:SF6">
    <property type="entry name" value="CELL DIVISION CYCLE PROTEIN 123 HOMOLOG"/>
    <property type="match status" value="1"/>
</dbReference>
<dbReference type="PANTHER" id="PTHR15323">
    <property type="entry name" value="D123 PROTEIN"/>
    <property type="match status" value="1"/>
</dbReference>
<dbReference type="InterPro" id="IPR009772">
    <property type="entry name" value="CDC123"/>
</dbReference>
<evidence type="ECO:0000256" key="1">
    <source>
        <dbReference type="ARBA" id="ARBA00011047"/>
    </source>
</evidence>
<dbReference type="EMBL" id="JAODAN010000003">
    <property type="protein sequence ID" value="KAK1925740.1"/>
    <property type="molecule type" value="Genomic_DNA"/>
</dbReference>